<keyword evidence="4" id="KW-1185">Reference proteome</keyword>
<name>A0A974SR90_9RHOO</name>
<dbReference type="EMBL" id="CP064781">
    <property type="protein sequence ID" value="QRJ65035.1"/>
    <property type="molecule type" value="Genomic_DNA"/>
</dbReference>
<dbReference type="Proteomes" id="UP000663444">
    <property type="component" value="Chromosome"/>
</dbReference>
<keyword evidence="1" id="KW-0732">Signal</keyword>
<reference evidence="3" key="1">
    <citation type="submission" date="2020-11" db="EMBL/GenBank/DDBJ databases">
        <title>Azospira restricta DSM 18626 genome sequence.</title>
        <authorList>
            <person name="Moe W.M."/>
        </authorList>
    </citation>
    <scope>NUCLEOTIDE SEQUENCE</scope>
    <source>
        <strain evidence="3">DSM 18626</strain>
    </source>
</reference>
<dbReference type="GO" id="GO:0016810">
    <property type="term" value="F:hydrolase activity, acting on carbon-nitrogen (but not peptide) bonds"/>
    <property type="evidence" value="ECO:0007669"/>
    <property type="project" value="InterPro"/>
</dbReference>
<accession>A0A974SR90</accession>
<dbReference type="AlphaFoldDB" id="A0A974SR90"/>
<dbReference type="RefSeq" id="WP_203388561.1">
    <property type="nucleotide sequence ID" value="NZ_CP064781.1"/>
</dbReference>
<evidence type="ECO:0000313" key="4">
    <source>
        <dbReference type="Proteomes" id="UP000663444"/>
    </source>
</evidence>
<dbReference type="InterPro" id="IPR002509">
    <property type="entry name" value="NODB_dom"/>
</dbReference>
<dbReference type="PANTHER" id="PTHR34216:SF7">
    <property type="entry name" value="POLY-BETA-1,6-N-ACETYL-D-GLUCOSAMINE N-DEACETYLASE"/>
    <property type="match status" value="1"/>
</dbReference>
<protein>
    <submittedName>
        <fullName evidence="3">Polysaccharide deacetylase family protein</fullName>
    </submittedName>
</protein>
<dbReference type="PROSITE" id="PS51677">
    <property type="entry name" value="NODB"/>
    <property type="match status" value="1"/>
</dbReference>
<dbReference type="Pfam" id="PF01522">
    <property type="entry name" value="Polysacc_deac_1"/>
    <property type="match status" value="1"/>
</dbReference>
<gene>
    <name evidence="3" type="ORF">IWH25_06760</name>
</gene>
<evidence type="ECO:0000256" key="1">
    <source>
        <dbReference type="ARBA" id="ARBA00022729"/>
    </source>
</evidence>
<dbReference type="InterPro" id="IPR011330">
    <property type="entry name" value="Glyco_hydro/deAcase_b/a-brl"/>
</dbReference>
<evidence type="ECO:0000259" key="2">
    <source>
        <dbReference type="PROSITE" id="PS51677"/>
    </source>
</evidence>
<dbReference type="KEGG" id="ares:IWH25_06760"/>
<organism evidence="3 4">
    <name type="scientific">Azospira restricta</name>
    <dbReference type="NCBI Taxonomy" id="404405"/>
    <lineage>
        <taxon>Bacteria</taxon>
        <taxon>Pseudomonadati</taxon>
        <taxon>Pseudomonadota</taxon>
        <taxon>Betaproteobacteria</taxon>
        <taxon>Rhodocyclales</taxon>
        <taxon>Rhodocyclaceae</taxon>
        <taxon>Azospira</taxon>
    </lineage>
</organism>
<sequence length="273" mass="29192">MRDGTEAARNRAGTTLGCCGRLLALFALLAAALPAAAGAAILVYHRFGDTVADGMTTRTAVFASQLAGLRAAGYAIVPLAAVVDGLAGRAPLPAKAVAITVDDGHRTVYTELLPILRREHLPVTLFVYPSAISNASYALTWEQLAELAGSGLADVQSHTLWHPDFRIERKRLAADDYRRFVRRQLEAPRDILKRRLGADADFLAWPFGIHDAELQAAAAATGYRAAFALGERHATAADAPLALPRYLIVDAHGVDGLLRLLQAGERRAAEAAR</sequence>
<dbReference type="InterPro" id="IPR051398">
    <property type="entry name" value="Polysacch_Deacetylase"/>
</dbReference>
<dbReference type="GO" id="GO:0005975">
    <property type="term" value="P:carbohydrate metabolic process"/>
    <property type="evidence" value="ECO:0007669"/>
    <property type="project" value="InterPro"/>
</dbReference>
<dbReference type="PANTHER" id="PTHR34216">
    <property type="match status" value="1"/>
</dbReference>
<evidence type="ECO:0000313" key="3">
    <source>
        <dbReference type="EMBL" id="QRJ65035.1"/>
    </source>
</evidence>
<proteinExistence type="predicted"/>
<feature type="domain" description="NodB homology" evidence="2">
    <location>
        <begin position="95"/>
        <end position="273"/>
    </location>
</feature>
<dbReference type="Gene3D" id="3.20.20.370">
    <property type="entry name" value="Glycoside hydrolase/deacetylase"/>
    <property type="match status" value="1"/>
</dbReference>
<dbReference type="SUPFAM" id="SSF88713">
    <property type="entry name" value="Glycoside hydrolase/deacetylase"/>
    <property type="match status" value="1"/>
</dbReference>